<keyword evidence="5" id="KW-1185">Reference proteome</keyword>
<dbReference type="PANTHER" id="PTHR21666:SF289">
    <property type="entry name" value="L-ALA--D-GLU ENDOPEPTIDASE"/>
    <property type="match status" value="1"/>
</dbReference>
<reference evidence="4" key="2">
    <citation type="submission" date="2020-09" db="EMBL/GenBank/DDBJ databases">
        <authorList>
            <person name="Sun Q."/>
            <person name="Zhou Y."/>
        </authorList>
    </citation>
    <scope>NUCLEOTIDE SEQUENCE</scope>
    <source>
        <strain evidence="4">CGMCC 4.7372</strain>
    </source>
</reference>
<accession>A0A8H9H9K9</accession>
<proteinExistence type="predicted"/>
<evidence type="ECO:0000259" key="3">
    <source>
        <dbReference type="Pfam" id="PF01551"/>
    </source>
</evidence>
<dbReference type="InterPro" id="IPR011055">
    <property type="entry name" value="Dup_hybrid_motif"/>
</dbReference>
<reference evidence="4" key="1">
    <citation type="journal article" date="2014" name="Int. J. Syst. Evol. Microbiol.">
        <title>Complete genome sequence of Corynebacterium casei LMG S-19264T (=DSM 44701T), isolated from a smear-ripened cheese.</title>
        <authorList>
            <consortium name="US DOE Joint Genome Institute (JGI-PGF)"/>
            <person name="Walter F."/>
            <person name="Albersmeier A."/>
            <person name="Kalinowski J."/>
            <person name="Ruckert C."/>
        </authorList>
    </citation>
    <scope>NUCLEOTIDE SEQUENCE</scope>
    <source>
        <strain evidence="4">CGMCC 4.7372</strain>
    </source>
</reference>
<protein>
    <recommendedName>
        <fullName evidence="3">M23ase beta-sheet core domain-containing protein</fullName>
    </recommendedName>
</protein>
<keyword evidence="1" id="KW-0732">Signal</keyword>
<dbReference type="SUPFAM" id="SSF51261">
    <property type="entry name" value="Duplicated hybrid motif"/>
    <property type="match status" value="1"/>
</dbReference>
<dbReference type="Proteomes" id="UP000614239">
    <property type="component" value="Unassembled WGS sequence"/>
</dbReference>
<dbReference type="InterPro" id="IPR050570">
    <property type="entry name" value="Cell_wall_metabolism_enzyme"/>
</dbReference>
<feature type="domain" description="M23ase beta-sheet core" evidence="3">
    <location>
        <begin position="115"/>
        <end position="209"/>
    </location>
</feature>
<dbReference type="EMBL" id="BMNJ01000002">
    <property type="protein sequence ID" value="GGO97181.1"/>
    <property type="molecule type" value="Genomic_DNA"/>
</dbReference>
<dbReference type="CDD" id="cd12797">
    <property type="entry name" value="M23_peptidase"/>
    <property type="match status" value="1"/>
</dbReference>
<dbReference type="GO" id="GO:0004222">
    <property type="term" value="F:metalloendopeptidase activity"/>
    <property type="evidence" value="ECO:0007669"/>
    <property type="project" value="TreeGrafter"/>
</dbReference>
<evidence type="ECO:0000256" key="2">
    <source>
        <dbReference type="SAM" id="MobiDB-lite"/>
    </source>
</evidence>
<name>A0A8H9H9K9_9ACTO</name>
<dbReference type="PANTHER" id="PTHR21666">
    <property type="entry name" value="PEPTIDASE-RELATED"/>
    <property type="match status" value="1"/>
</dbReference>
<evidence type="ECO:0000256" key="1">
    <source>
        <dbReference type="ARBA" id="ARBA00022729"/>
    </source>
</evidence>
<organism evidence="4 5">
    <name type="scientific">Actinomyces gaoshouyii</name>
    <dbReference type="NCBI Taxonomy" id="1960083"/>
    <lineage>
        <taxon>Bacteria</taxon>
        <taxon>Bacillati</taxon>
        <taxon>Actinomycetota</taxon>
        <taxon>Actinomycetes</taxon>
        <taxon>Actinomycetales</taxon>
        <taxon>Actinomycetaceae</taxon>
        <taxon>Actinomyces</taxon>
    </lineage>
</organism>
<sequence>MPLSPPVPPPAPLPFSPAASALIPHASPWPHRALLLLVTPLIALAPAVLITSPAVGALPVEPGAEAAALSAALPASAPVERADDAHRGTRYVWPTGEPVAVVEGFDPPAVVWGSGHRGVDLAVAAGSPVRAAGAGTVSFAGMVAGRPVVSIDHAGGVRTTYEPVEPAVAAGDAVGAGQVIGTLLPGHRSDGVDALHWGARTGKKSYIDPLRLLRPPVIRLKPAALTGAIRTHWCGQDAPLGGNGTTRDGAHQSMVA</sequence>
<dbReference type="AlphaFoldDB" id="A0A8H9H9K9"/>
<comment type="caution">
    <text evidence="4">The sequence shown here is derived from an EMBL/GenBank/DDBJ whole genome shotgun (WGS) entry which is preliminary data.</text>
</comment>
<dbReference type="InterPro" id="IPR016047">
    <property type="entry name" value="M23ase_b-sheet_dom"/>
</dbReference>
<dbReference type="RefSeq" id="WP_229657894.1">
    <property type="nucleotide sequence ID" value="NZ_BMNJ01000002.1"/>
</dbReference>
<evidence type="ECO:0000313" key="5">
    <source>
        <dbReference type="Proteomes" id="UP000614239"/>
    </source>
</evidence>
<dbReference type="Gene3D" id="2.70.70.10">
    <property type="entry name" value="Glucose Permease (Domain IIA)"/>
    <property type="match status" value="1"/>
</dbReference>
<feature type="region of interest" description="Disordered" evidence="2">
    <location>
        <begin position="236"/>
        <end position="256"/>
    </location>
</feature>
<gene>
    <name evidence="4" type="ORF">GCM10011612_09180</name>
</gene>
<dbReference type="Pfam" id="PF01551">
    <property type="entry name" value="Peptidase_M23"/>
    <property type="match status" value="1"/>
</dbReference>
<evidence type="ECO:0000313" key="4">
    <source>
        <dbReference type="EMBL" id="GGO97181.1"/>
    </source>
</evidence>